<keyword evidence="2" id="KW-0812">Transmembrane</keyword>
<evidence type="ECO:0000256" key="2">
    <source>
        <dbReference type="SAM" id="Phobius"/>
    </source>
</evidence>
<feature type="compositionally biased region" description="Basic and acidic residues" evidence="1">
    <location>
        <begin position="161"/>
        <end position="174"/>
    </location>
</feature>
<keyword evidence="3" id="KW-1185">Reference proteome</keyword>
<keyword evidence="2" id="KW-0472">Membrane</keyword>
<proteinExistence type="predicted"/>
<evidence type="ECO:0000256" key="1">
    <source>
        <dbReference type="SAM" id="MobiDB-lite"/>
    </source>
</evidence>
<organism evidence="3 4">
    <name type="scientific">Pogonomyrmex barbatus</name>
    <name type="common">red harvester ant</name>
    <dbReference type="NCBI Taxonomy" id="144034"/>
    <lineage>
        <taxon>Eukaryota</taxon>
        <taxon>Metazoa</taxon>
        <taxon>Ecdysozoa</taxon>
        <taxon>Arthropoda</taxon>
        <taxon>Hexapoda</taxon>
        <taxon>Insecta</taxon>
        <taxon>Pterygota</taxon>
        <taxon>Neoptera</taxon>
        <taxon>Endopterygota</taxon>
        <taxon>Hymenoptera</taxon>
        <taxon>Apocrita</taxon>
        <taxon>Aculeata</taxon>
        <taxon>Formicoidea</taxon>
        <taxon>Formicidae</taxon>
        <taxon>Myrmicinae</taxon>
        <taxon>Pogonomyrmex</taxon>
    </lineage>
</organism>
<evidence type="ECO:0000313" key="4">
    <source>
        <dbReference type="RefSeq" id="XP_025073917.1"/>
    </source>
</evidence>
<keyword evidence="2" id="KW-1133">Transmembrane helix</keyword>
<gene>
    <name evidence="4" type="primary">LOC105426712</name>
</gene>
<sequence>MIFREGGLYLVYHSNARIIIYCLNVHYRYVRRAYLFLCQGIMRAILAIALVFVVGFFIATTAASKGRNYPHFFKHRTKLREIRGFKPEYISTAIGFGKRDSPADVPDLNERERVLLSILQNFPHAIPADALLRMMQTNPALASKLTQLSMQSDQGNQGEPMMEHSRSERTFALF</sequence>
<reference evidence="4" key="1">
    <citation type="submission" date="2025-08" db="UniProtKB">
        <authorList>
            <consortium name="RefSeq"/>
        </authorList>
    </citation>
    <scope>IDENTIFICATION</scope>
</reference>
<dbReference type="OrthoDB" id="6101901at2759"/>
<feature type="region of interest" description="Disordered" evidence="1">
    <location>
        <begin position="150"/>
        <end position="174"/>
    </location>
</feature>
<accession>A0A8N1S732</accession>
<evidence type="ECO:0000313" key="3">
    <source>
        <dbReference type="Proteomes" id="UP000504615"/>
    </source>
</evidence>
<dbReference type="Proteomes" id="UP000504615">
    <property type="component" value="Unplaced"/>
</dbReference>
<feature type="transmembrane region" description="Helical" evidence="2">
    <location>
        <begin position="33"/>
        <end position="59"/>
    </location>
</feature>
<dbReference type="AlphaFoldDB" id="A0A8N1S732"/>
<protein>
    <submittedName>
        <fullName evidence="4">Allatotropin-like isoform X1</fullName>
    </submittedName>
</protein>
<name>A0A8N1S732_9HYME</name>
<dbReference type="GeneID" id="105426712"/>
<dbReference type="RefSeq" id="XP_025073917.1">
    <property type="nucleotide sequence ID" value="XM_025218132.1"/>
</dbReference>